<dbReference type="NCBIfam" id="NF006612">
    <property type="entry name" value="PRK09174.1"/>
    <property type="match status" value="1"/>
</dbReference>
<comment type="function">
    <text evidence="13">Component of the F(0) channel, it forms part of the peripheral stalk, linking F(1) to F(0). The b'-subunit is a diverged and duplicated form of b found in plants and photosynthetic bacteria.</text>
</comment>
<evidence type="ECO:0000256" key="8">
    <source>
        <dbReference type="ARBA" id="ARBA00022989"/>
    </source>
</evidence>
<evidence type="ECO:0000313" key="20">
    <source>
        <dbReference type="Proteomes" id="UP000680348"/>
    </source>
</evidence>
<sequence length="221" mass="23412">MFVTPGYAQETAPVEGASPTGRAQPTGEGQTPAEGASPAGEAHPATNGHTEVGPEAQGGGAFPPFDSTYFPSQILWLAITFGLFYLFLKRVVLPRIGGILEVRRDRIAQDLDQAARMKEEADAAVAAYEQELAEAKANANAIGQRARDEARVDADAERKRVEADLERKLEEAEARIATIKSRAMGEVGVIAEDTAETIVRELVGGNVDRAEVAAAVKAAQG</sequence>
<dbReference type="CDD" id="cd06503">
    <property type="entry name" value="ATP-synt_Fo_b"/>
    <property type="match status" value="1"/>
</dbReference>
<feature type="coiled-coil region" evidence="17">
    <location>
        <begin position="111"/>
        <end position="182"/>
    </location>
</feature>
<evidence type="ECO:0000256" key="11">
    <source>
        <dbReference type="ARBA" id="ARBA00023310"/>
    </source>
</evidence>
<keyword evidence="11 15" id="KW-0066">ATP synthesis</keyword>
<comment type="function">
    <text evidence="12 15">F(1)F(0) ATP synthase produces ATP from ADP in the presence of a proton or sodium gradient. F-type ATPases consist of two structural domains, F(1) containing the extramembraneous catalytic core and F(0) containing the membrane proton channel, linked together by a central stalk and a peripheral stalk. During catalysis, ATP synthesis in the catalytic domain of F(1) is coupled via a rotary mechanism of the central stalk subunits to proton translocation.</text>
</comment>
<keyword evidence="9 15" id="KW-0406">Ion transport</keyword>
<evidence type="ECO:0000256" key="9">
    <source>
        <dbReference type="ARBA" id="ARBA00023065"/>
    </source>
</evidence>
<evidence type="ECO:0000256" key="7">
    <source>
        <dbReference type="ARBA" id="ARBA00022781"/>
    </source>
</evidence>
<dbReference type="GO" id="GO:0045259">
    <property type="term" value="C:proton-transporting ATP synthase complex"/>
    <property type="evidence" value="ECO:0007669"/>
    <property type="project" value="UniProtKB-KW"/>
</dbReference>
<dbReference type="Proteomes" id="UP000680348">
    <property type="component" value="Unassembled WGS sequence"/>
</dbReference>
<keyword evidence="20" id="KW-1185">Reference proteome</keyword>
<evidence type="ECO:0000256" key="5">
    <source>
        <dbReference type="ARBA" id="ARBA00022547"/>
    </source>
</evidence>
<keyword evidence="3 15" id="KW-0813">Transport</keyword>
<keyword evidence="10 15" id="KW-0472">Membrane</keyword>
<dbReference type="Gene3D" id="6.10.250.1580">
    <property type="match status" value="1"/>
</dbReference>
<keyword evidence="17" id="KW-0175">Coiled coil</keyword>
<evidence type="ECO:0000256" key="16">
    <source>
        <dbReference type="RuleBase" id="RU003848"/>
    </source>
</evidence>
<reference evidence="19" key="1">
    <citation type="submission" date="2021-04" db="EMBL/GenBank/DDBJ databases">
        <title>Pseudaminobacter soli sp. nov., isolated from paddy soil contaminated by heavy metals.</title>
        <authorList>
            <person name="Zhang K."/>
        </authorList>
    </citation>
    <scope>NUCLEOTIDE SEQUENCE</scope>
    <source>
        <strain evidence="19">19-2017</strain>
    </source>
</reference>
<accession>A0A942DVQ4</accession>
<evidence type="ECO:0000313" key="19">
    <source>
        <dbReference type="EMBL" id="MBS3648309.1"/>
    </source>
</evidence>
<name>A0A942DVQ4_9HYPH</name>
<evidence type="ECO:0000256" key="12">
    <source>
        <dbReference type="ARBA" id="ARBA00025198"/>
    </source>
</evidence>
<comment type="subcellular location">
    <subcellularLocation>
        <location evidence="1">Cell inner membrane</location>
        <topology evidence="1">Single-pass membrane protein</topology>
    </subcellularLocation>
    <subcellularLocation>
        <location evidence="15">Cell membrane</location>
        <topology evidence="15">Single-pass membrane protein</topology>
    </subcellularLocation>
</comment>
<comment type="subunit">
    <text evidence="14 15">F-type ATPases have 2 components, F(1) - the catalytic core - and F(0) - the membrane proton channel. F(1) has five subunits: alpha(3), beta(3), gamma(1), delta(1), epsilon(1). F(0) has three main subunits: a(1), b(2) and c(10-14). The alpha and beta chains form an alternating ring which encloses part of the gamma chain. F(1) is attached to F(0) by a central stalk formed by the gamma and epsilon chains, while a peripheral stalk is formed by the delta and b chains.</text>
</comment>
<keyword evidence="4 15" id="KW-1003">Cell membrane</keyword>
<dbReference type="PANTHER" id="PTHR33445:SF1">
    <property type="entry name" value="ATP SYNTHASE SUBUNIT B"/>
    <property type="match status" value="1"/>
</dbReference>
<organism evidence="19 20">
    <name type="scientific">Pseudaminobacter soli</name>
    <name type="common">ex Zhang et al. 2022</name>
    <dbReference type="NCBI Taxonomy" id="2831468"/>
    <lineage>
        <taxon>Bacteria</taxon>
        <taxon>Pseudomonadati</taxon>
        <taxon>Pseudomonadota</taxon>
        <taxon>Alphaproteobacteria</taxon>
        <taxon>Hyphomicrobiales</taxon>
        <taxon>Phyllobacteriaceae</taxon>
        <taxon>Pseudaminobacter</taxon>
    </lineage>
</organism>
<evidence type="ECO:0000256" key="3">
    <source>
        <dbReference type="ARBA" id="ARBA00022448"/>
    </source>
</evidence>
<dbReference type="GO" id="GO:0005886">
    <property type="term" value="C:plasma membrane"/>
    <property type="evidence" value="ECO:0007669"/>
    <property type="project" value="UniProtKB-SubCell"/>
</dbReference>
<proteinExistence type="inferred from homology"/>
<comment type="caution">
    <text evidence="19">The sequence shown here is derived from an EMBL/GenBank/DDBJ whole genome shotgun (WGS) entry which is preliminary data.</text>
</comment>
<dbReference type="GO" id="GO:0046961">
    <property type="term" value="F:proton-transporting ATPase activity, rotational mechanism"/>
    <property type="evidence" value="ECO:0007669"/>
    <property type="project" value="TreeGrafter"/>
</dbReference>
<gene>
    <name evidence="15" type="primary">atpF</name>
    <name evidence="19" type="ORF">KEU06_06670</name>
</gene>
<dbReference type="GO" id="GO:0046933">
    <property type="term" value="F:proton-transporting ATP synthase activity, rotational mechanism"/>
    <property type="evidence" value="ECO:0007669"/>
    <property type="project" value="UniProtKB-UniRule"/>
</dbReference>
<protein>
    <recommendedName>
        <fullName evidence="15">ATP synthase subunit b</fullName>
    </recommendedName>
    <alternativeName>
        <fullName evidence="15">ATP synthase F(0) sector subunit b</fullName>
    </alternativeName>
    <alternativeName>
        <fullName evidence="15">ATPase subunit I</fullName>
    </alternativeName>
    <alternativeName>
        <fullName evidence="15">F-type ATPase subunit b</fullName>
        <shortName evidence="15">F-ATPase subunit b</shortName>
    </alternativeName>
</protein>
<keyword evidence="7 15" id="KW-0375">Hydrogen ion transport</keyword>
<dbReference type="InterPro" id="IPR002146">
    <property type="entry name" value="ATP_synth_b/b'su_bac/chlpt"/>
</dbReference>
<dbReference type="EMBL" id="JAGWCR010000003">
    <property type="protein sequence ID" value="MBS3648309.1"/>
    <property type="molecule type" value="Genomic_DNA"/>
</dbReference>
<feature type="region of interest" description="Disordered" evidence="18">
    <location>
        <begin position="1"/>
        <end position="60"/>
    </location>
</feature>
<evidence type="ECO:0000256" key="14">
    <source>
        <dbReference type="ARBA" id="ARBA00025830"/>
    </source>
</evidence>
<evidence type="ECO:0000256" key="15">
    <source>
        <dbReference type="HAMAP-Rule" id="MF_01398"/>
    </source>
</evidence>
<evidence type="ECO:0000256" key="2">
    <source>
        <dbReference type="ARBA" id="ARBA00005513"/>
    </source>
</evidence>
<comment type="similarity">
    <text evidence="2 15 16">Belongs to the ATPase B chain family.</text>
</comment>
<evidence type="ECO:0000256" key="18">
    <source>
        <dbReference type="SAM" id="MobiDB-lite"/>
    </source>
</evidence>
<dbReference type="InterPro" id="IPR050059">
    <property type="entry name" value="ATP_synthase_B_chain"/>
</dbReference>
<dbReference type="HAMAP" id="MF_01398">
    <property type="entry name" value="ATP_synth_b_bprime"/>
    <property type="match status" value="1"/>
</dbReference>
<evidence type="ECO:0000256" key="1">
    <source>
        <dbReference type="ARBA" id="ARBA00004377"/>
    </source>
</evidence>
<evidence type="ECO:0000256" key="6">
    <source>
        <dbReference type="ARBA" id="ARBA00022692"/>
    </source>
</evidence>
<evidence type="ECO:0000256" key="17">
    <source>
        <dbReference type="SAM" id="Coils"/>
    </source>
</evidence>
<dbReference type="PANTHER" id="PTHR33445">
    <property type="entry name" value="ATP SYNTHASE SUBUNIT B', CHLOROPLASTIC"/>
    <property type="match status" value="1"/>
</dbReference>
<evidence type="ECO:0000256" key="4">
    <source>
        <dbReference type="ARBA" id="ARBA00022475"/>
    </source>
</evidence>
<dbReference type="Pfam" id="PF00430">
    <property type="entry name" value="ATP-synt_B"/>
    <property type="match status" value="1"/>
</dbReference>
<feature type="transmembrane region" description="Helical" evidence="15">
    <location>
        <begin position="69"/>
        <end position="88"/>
    </location>
</feature>
<keyword evidence="5 15" id="KW-0138">CF(0)</keyword>
<keyword evidence="8 15" id="KW-1133">Transmembrane helix</keyword>
<evidence type="ECO:0000256" key="10">
    <source>
        <dbReference type="ARBA" id="ARBA00023136"/>
    </source>
</evidence>
<dbReference type="AlphaFoldDB" id="A0A942DVQ4"/>
<evidence type="ECO:0000256" key="13">
    <source>
        <dbReference type="ARBA" id="ARBA00025614"/>
    </source>
</evidence>
<dbReference type="RefSeq" id="WP_188253871.1">
    <property type="nucleotide sequence ID" value="NZ_JABVCF010000003.1"/>
</dbReference>
<keyword evidence="6 15" id="KW-0812">Transmembrane</keyword>